<sequence>MASFLLSSEDKSKGCEHQSEDEMSDVLKTVNETVNDLHQSGAIDETTLNQFEEVCSRRPNDAEETKIQDVKEKP</sequence>
<accession>A0A2N7CIM8</accession>
<dbReference type="AlphaFoldDB" id="A0A2N7CIM8"/>
<name>A0A2N7CIM8_VIBSP</name>
<gene>
    <name evidence="2" type="ORF">BCV19_03025</name>
</gene>
<organism evidence="2 3">
    <name type="scientific">Vibrio splendidus</name>
    <dbReference type="NCBI Taxonomy" id="29497"/>
    <lineage>
        <taxon>Bacteria</taxon>
        <taxon>Pseudomonadati</taxon>
        <taxon>Pseudomonadota</taxon>
        <taxon>Gammaproteobacteria</taxon>
        <taxon>Vibrionales</taxon>
        <taxon>Vibrionaceae</taxon>
        <taxon>Vibrio</taxon>
    </lineage>
</organism>
<evidence type="ECO:0000313" key="2">
    <source>
        <dbReference type="EMBL" id="PMF29890.1"/>
    </source>
</evidence>
<feature type="region of interest" description="Disordered" evidence="1">
    <location>
        <begin position="54"/>
        <end position="74"/>
    </location>
</feature>
<dbReference type="EMBL" id="MCSW01000058">
    <property type="protein sequence ID" value="PMF29890.1"/>
    <property type="molecule type" value="Genomic_DNA"/>
</dbReference>
<feature type="compositionally biased region" description="Basic and acidic residues" evidence="1">
    <location>
        <begin position="8"/>
        <end position="20"/>
    </location>
</feature>
<feature type="region of interest" description="Disordered" evidence="1">
    <location>
        <begin position="1"/>
        <end position="23"/>
    </location>
</feature>
<evidence type="ECO:0000256" key="1">
    <source>
        <dbReference type="SAM" id="MobiDB-lite"/>
    </source>
</evidence>
<evidence type="ECO:0000313" key="3">
    <source>
        <dbReference type="Proteomes" id="UP000235405"/>
    </source>
</evidence>
<dbReference type="Proteomes" id="UP000235405">
    <property type="component" value="Unassembled WGS sequence"/>
</dbReference>
<proteinExistence type="predicted"/>
<comment type="caution">
    <text evidence="2">The sequence shown here is derived from an EMBL/GenBank/DDBJ whole genome shotgun (WGS) entry which is preliminary data.</text>
</comment>
<protein>
    <submittedName>
        <fullName evidence="2">Uncharacterized protein</fullName>
    </submittedName>
</protein>
<reference evidence="3" key="1">
    <citation type="submission" date="2016-07" db="EMBL/GenBank/DDBJ databases">
        <title>Nontailed viruses are major unrecognized killers of bacteria in the ocean.</title>
        <authorList>
            <person name="Kauffman K."/>
            <person name="Hussain F."/>
            <person name="Yang J."/>
            <person name="Arevalo P."/>
            <person name="Brown J."/>
            <person name="Cutler M."/>
            <person name="Kelly L."/>
            <person name="Polz M.F."/>
        </authorList>
    </citation>
    <scope>NUCLEOTIDE SEQUENCE [LARGE SCALE GENOMIC DNA]</scope>
    <source>
        <strain evidence="3">10N.286.54.F3</strain>
    </source>
</reference>